<dbReference type="Proteomes" id="UP000664991">
    <property type="component" value="Unassembled WGS sequence"/>
</dbReference>
<proteinExistence type="predicted"/>
<protein>
    <submittedName>
        <fullName evidence="2">Uncharacterized protein</fullName>
    </submittedName>
</protein>
<evidence type="ECO:0000313" key="3">
    <source>
        <dbReference type="Proteomes" id="UP000664991"/>
    </source>
</evidence>
<dbReference type="AlphaFoldDB" id="A0A836AAM1"/>
<feature type="region of interest" description="Disordered" evidence="1">
    <location>
        <begin position="31"/>
        <end position="70"/>
    </location>
</feature>
<accession>A0A836AAM1</accession>
<reference evidence="2 3" key="1">
    <citation type="submission" date="2020-12" db="EMBL/GenBank/DDBJ databases">
        <title>De novo assembly of Tibetan sheep genome.</title>
        <authorList>
            <person name="Li X."/>
        </authorList>
    </citation>
    <scope>NUCLEOTIDE SEQUENCE [LARGE SCALE GENOMIC DNA]</scope>
    <source>
        <tissue evidence="2">Heart</tissue>
    </source>
</reference>
<evidence type="ECO:0000256" key="1">
    <source>
        <dbReference type="SAM" id="MobiDB-lite"/>
    </source>
</evidence>
<dbReference type="EMBL" id="JAEMGP010000002">
    <property type="protein sequence ID" value="KAG5213504.1"/>
    <property type="molecule type" value="Genomic_DNA"/>
</dbReference>
<gene>
    <name evidence="2" type="ORF">JEQ12_009290</name>
</gene>
<organism evidence="2 3">
    <name type="scientific">Ovis aries</name>
    <name type="common">Sheep</name>
    <dbReference type="NCBI Taxonomy" id="9940"/>
    <lineage>
        <taxon>Eukaryota</taxon>
        <taxon>Metazoa</taxon>
        <taxon>Chordata</taxon>
        <taxon>Craniata</taxon>
        <taxon>Vertebrata</taxon>
        <taxon>Euteleostomi</taxon>
        <taxon>Mammalia</taxon>
        <taxon>Eutheria</taxon>
        <taxon>Laurasiatheria</taxon>
        <taxon>Artiodactyla</taxon>
        <taxon>Ruminantia</taxon>
        <taxon>Pecora</taxon>
        <taxon>Bovidae</taxon>
        <taxon>Caprinae</taxon>
        <taxon>Ovis</taxon>
    </lineage>
</organism>
<sequence>MFSPPRSSATAAPPFDFRVAELQKWILSETADRSPGANAELTIGGGKWDSDGTSHRTLTSGNILNIGKEK</sequence>
<evidence type="ECO:0000313" key="2">
    <source>
        <dbReference type="EMBL" id="KAG5213504.1"/>
    </source>
</evidence>
<comment type="caution">
    <text evidence="2">The sequence shown here is derived from an EMBL/GenBank/DDBJ whole genome shotgun (WGS) entry which is preliminary data.</text>
</comment>
<name>A0A836AAM1_SHEEP</name>